<evidence type="ECO:0000313" key="3">
    <source>
        <dbReference type="Proteomes" id="UP000499080"/>
    </source>
</evidence>
<organism evidence="2 3">
    <name type="scientific">Araneus ventricosus</name>
    <name type="common">Orbweaver spider</name>
    <name type="synonym">Epeira ventricosa</name>
    <dbReference type="NCBI Taxonomy" id="182803"/>
    <lineage>
        <taxon>Eukaryota</taxon>
        <taxon>Metazoa</taxon>
        <taxon>Ecdysozoa</taxon>
        <taxon>Arthropoda</taxon>
        <taxon>Chelicerata</taxon>
        <taxon>Arachnida</taxon>
        <taxon>Araneae</taxon>
        <taxon>Araneomorphae</taxon>
        <taxon>Entelegynae</taxon>
        <taxon>Araneoidea</taxon>
        <taxon>Araneidae</taxon>
        <taxon>Araneus</taxon>
    </lineage>
</organism>
<gene>
    <name evidence="2" type="ORF">AVEN_259298_1</name>
</gene>
<evidence type="ECO:0000259" key="1">
    <source>
        <dbReference type="Pfam" id="PF00651"/>
    </source>
</evidence>
<name>A0A4Y2GLE7_ARAVE</name>
<proteinExistence type="predicted"/>
<reference evidence="2 3" key="1">
    <citation type="journal article" date="2019" name="Sci. Rep.">
        <title>Orb-weaving spider Araneus ventricosus genome elucidates the spidroin gene catalogue.</title>
        <authorList>
            <person name="Kono N."/>
            <person name="Nakamura H."/>
            <person name="Ohtoshi R."/>
            <person name="Moran D.A.P."/>
            <person name="Shinohara A."/>
            <person name="Yoshida Y."/>
            <person name="Fujiwara M."/>
            <person name="Mori M."/>
            <person name="Tomita M."/>
            <person name="Arakawa K."/>
        </authorList>
    </citation>
    <scope>NUCLEOTIDE SEQUENCE [LARGE SCALE GENOMIC DNA]</scope>
</reference>
<dbReference type="OrthoDB" id="6449489at2759"/>
<dbReference type="Gene3D" id="3.30.710.10">
    <property type="entry name" value="Potassium Channel Kv1.1, Chain A"/>
    <property type="match status" value="1"/>
</dbReference>
<dbReference type="InterPro" id="IPR011333">
    <property type="entry name" value="SKP1/BTB/POZ_sf"/>
</dbReference>
<dbReference type="Proteomes" id="UP000499080">
    <property type="component" value="Unassembled WGS sequence"/>
</dbReference>
<dbReference type="InterPro" id="IPR000210">
    <property type="entry name" value="BTB/POZ_dom"/>
</dbReference>
<dbReference type="SUPFAM" id="SSF54695">
    <property type="entry name" value="POZ domain"/>
    <property type="match status" value="1"/>
</dbReference>
<evidence type="ECO:0000313" key="2">
    <source>
        <dbReference type="EMBL" id="GBM53308.1"/>
    </source>
</evidence>
<dbReference type="CDD" id="cd18186">
    <property type="entry name" value="BTB_POZ_ZBTB_KLHL-like"/>
    <property type="match status" value="1"/>
</dbReference>
<protein>
    <recommendedName>
        <fullName evidence="1">BTB domain-containing protein</fullName>
    </recommendedName>
</protein>
<dbReference type="EMBL" id="BGPR01001413">
    <property type="protein sequence ID" value="GBM53308.1"/>
    <property type="molecule type" value="Genomic_DNA"/>
</dbReference>
<comment type="caution">
    <text evidence="2">The sequence shown here is derived from an EMBL/GenBank/DDBJ whole genome shotgun (WGS) entry which is preliminary data.</text>
</comment>
<accession>A0A4Y2GLE7</accession>
<keyword evidence="3" id="KW-1185">Reference proteome</keyword>
<dbReference type="AlphaFoldDB" id="A0A4Y2GLE7"/>
<dbReference type="Pfam" id="PF00651">
    <property type="entry name" value="BTB"/>
    <property type="match status" value="1"/>
</dbReference>
<feature type="domain" description="BTB" evidence="1">
    <location>
        <begin position="159"/>
        <end position="259"/>
    </location>
</feature>
<sequence>MASDYIVCDFHFSWDILNPSVPWQRMETTFYFSFPTLQRWKVTLQPTVRSDFECCDWPFTFSLQYVRSGDSDDIVVADRLEVQLVLNKGRPCIRKALNYSLRRKNQHSFKFGANTRFIPTKKTDHLAVTVDISLPRTENLGCIYRVFDGMQLSEDLMRLFTHPLCSDLRLKSTDPLSIFPVHSYILHARWSNFFREHPVHAIVDDTVETNISNDVLSDILTCVYSGTLDDEKEYAPELFQVIRRYEVEHLYENFVNKVTHQERHTLKNVYTAGVSFDLHLGRSF</sequence>